<accession>A0A2W1BHN3</accession>
<organism evidence="1 2">
    <name type="scientific">Helicoverpa armigera</name>
    <name type="common">Cotton bollworm</name>
    <name type="synonym">Heliothis armigera</name>
    <dbReference type="NCBI Taxonomy" id="29058"/>
    <lineage>
        <taxon>Eukaryota</taxon>
        <taxon>Metazoa</taxon>
        <taxon>Ecdysozoa</taxon>
        <taxon>Arthropoda</taxon>
        <taxon>Hexapoda</taxon>
        <taxon>Insecta</taxon>
        <taxon>Pterygota</taxon>
        <taxon>Neoptera</taxon>
        <taxon>Endopterygota</taxon>
        <taxon>Lepidoptera</taxon>
        <taxon>Glossata</taxon>
        <taxon>Ditrysia</taxon>
        <taxon>Noctuoidea</taxon>
        <taxon>Noctuidae</taxon>
        <taxon>Heliothinae</taxon>
        <taxon>Helicoverpa</taxon>
    </lineage>
</organism>
<dbReference type="Proteomes" id="UP000249218">
    <property type="component" value="Unassembled WGS sequence"/>
</dbReference>
<name>A0A2W1BHN3_HELAM</name>
<keyword evidence="2" id="KW-1185">Reference proteome</keyword>
<dbReference type="EMBL" id="KZ150195">
    <property type="protein sequence ID" value="PZC72336.1"/>
    <property type="molecule type" value="Genomic_DNA"/>
</dbReference>
<evidence type="ECO:0000313" key="2">
    <source>
        <dbReference type="Proteomes" id="UP000249218"/>
    </source>
</evidence>
<sequence length="74" mass="9295">MNWCNILINLILSELNMKRMEEMRAKARKKRKKMYAYEREMYLKGLSKSYTWKKKRAYNKIWPVDYGWEIDHSW</sequence>
<reference evidence="1 2" key="1">
    <citation type="journal article" date="2017" name="BMC Biol.">
        <title>Genomic innovations, transcriptional plasticity and gene loss underlying the evolution and divergence of two highly polyphagous and invasive Helicoverpa pest species.</title>
        <authorList>
            <person name="Pearce S.L."/>
            <person name="Clarke D.F."/>
            <person name="East P.D."/>
            <person name="Elfekih S."/>
            <person name="Gordon K.H."/>
            <person name="Jermiin L.S."/>
            <person name="McGaughran A."/>
            <person name="Oakeshott J.G."/>
            <person name="Papanikolaou A."/>
            <person name="Perera O.P."/>
            <person name="Rane R.V."/>
            <person name="Richards S."/>
            <person name="Tay W.T."/>
            <person name="Walsh T.K."/>
            <person name="Anderson A."/>
            <person name="Anderson C.J."/>
            <person name="Asgari S."/>
            <person name="Board P.G."/>
            <person name="Bretschneider A."/>
            <person name="Campbell P.M."/>
            <person name="Chertemps T."/>
            <person name="Christeller J.T."/>
            <person name="Coppin C.W."/>
            <person name="Downes S.J."/>
            <person name="Duan G."/>
            <person name="Farnsworth C.A."/>
            <person name="Good R.T."/>
            <person name="Han L.B."/>
            <person name="Han Y.C."/>
            <person name="Hatje K."/>
            <person name="Horne I."/>
            <person name="Huang Y.P."/>
            <person name="Hughes D.S."/>
            <person name="Jacquin-Joly E."/>
            <person name="James W."/>
            <person name="Jhangiani S."/>
            <person name="Kollmar M."/>
            <person name="Kuwar S.S."/>
            <person name="Li S."/>
            <person name="Liu N.Y."/>
            <person name="Maibeche M.T."/>
            <person name="Miller J.R."/>
            <person name="Montagne N."/>
            <person name="Perry T."/>
            <person name="Qu J."/>
            <person name="Song S.V."/>
            <person name="Sutton G.G."/>
            <person name="Vogel H."/>
            <person name="Walenz B.P."/>
            <person name="Xu W."/>
            <person name="Zhang H.J."/>
            <person name="Zou Z."/>
            <person name="Batterham P."/>
            <person name="Edwards O.R."/>
            <person name="Feyereisen R."/>
            <person name="Gibbs R.A."/>
            <person name="Heckel D.G."/>
            <person name="McGrath A."/>
            <person name="Robin C."/>
            <person name="Scherer S.E."/>
            <person name="Worley K.C."/>
            <person name="Wu Y.D."/>
        </authorList>
    </citation>
    <scope>NUCLEOTIDE SEQUENCE [LARGE SCALE GENOMIC DNA]</scope>
    <source>
        <strain evidence="1">Harm_GR_Male_#8</strain>
        <tissue evidence="1">Whole organism</tissue>
    </source>
</reference>
<evidence type="ECO:0000313" key="1">
    <source>
        <dbReference type="EMBL" id="PZC72336.1"/>
    </source>
</evidence>
<dbReference type="AlphaFoldDB" id="A0A2W1BHN3"/>
<protein>
    <submittedName>
        <fullName evidence="1">Uncharacterized protein</fullName>
    </submittedName>
</protein>
<proteinExistence type="predicted"/>
<gene>
    <name evidence="1" type="primary">HaOG211287</name>
    <name evidence="1" type="ORF">B5X24_HaOG211287</name>
</gene>